<proteinExistence type="predicted"/>
<reference evidence="1" key="1">
    <citation type="submission" date="2021-01" db="EMBL/GenBank/DDBJ databases">
        <authorList>
            <consortium name="Genoscope - CEA"/>
            <person name="William W."/>
        </authorList>
    </citation>
    <scope>NUCLEOTIDE SEQUENCE</scope>
</reference>
<gene>
    <name evidence="1" type="ORF">POCTA_138.1.T1600081</name>
</gene>
<name>A0A8S1YGA1_PAROT</name>
<protein>
    <submittedName>
        <fullName evidence="1">Uncharacterized protein</fullName>
    </submittedName>
</protein>
<dbReference type="Proteomes" id="UP000683925">
    <property type="component" value="Unassembled WGS sequence"/>
</dbReference>
<keyword evidence="2" id="KW-1185">Reference proteome</keyword>
<evidence type="ECO:0000313" key="2">
    <source>
        <dbReference type="Proteomes" id="UP000683925"/>
    </source>
</evidence>
<dbReference type="EMBL" id="CAJJDP010000162">
    <property type="protein sequence ID" value="CAD8213085.1"/>
    <property type="molecule type" value="Genomic_DNA"/>
</dbReference>
<dbReference type="AlphaFoldDB" id="A0A8S1YGA1"/>
<sequence length="111" mass="13166">MASHFHQSLICVSRIIMMNDLGILKYKDQFDYIVEQQQNKLKIKRQTLINKVKNHSILTNLVEGSAMQRISCDYFEMNRRKLKKKYISQNVYQSSAIKITLELANIMLRRN</sequence>
<evidence type="ECO:0000313" key="1">
    <source>
        <dbReference type="EMBL" id="CAD8213085.1"/>
    </source>
</evidence>
<accession>A0A8S1YGA1</accession>
<organism evidence="1 2">
    <name type="scientific">Paramecium octaurelia</name>
    <dbReference type="NCBI Taxonomy" id="43137"/>
    <lineage>
        <taxon>Eukaryota</taxon>
        <taxon>Sar</taxon>
        <taxon>Alveolata</taxon>
        <taxon>Ciliophora</taxon>
        <taxon>Intramacronucleata</taxon>
        <taxon>Oligohymenophorea</taxon>
        <taxon>Peniculida</taxon>
        <taxon>Parameciidae</taxon>
        <taxon>Paramecium</taxon>
    </lineage>
</organism>
<comment type="caution">
    <text evidence="1">The sequence shown here is derived from an EMBL/GenBank/DDBJ whole genome shotgun (WGS) entry which is preliminary data.</text>
</comment>